<dbReference type="EMBL" id="JAAKZW010000006">
    <property type="protein sequence ID" value="NGO74836.1"/>
    <property type="molecule type" value="Genomic_DNA"/>
</dbReference>
<protein>
    <recommendedName>
        <fullName evidence="6">Acyl-CoA synthetase</fullName>
    </recommendedName>
</protein>
<evidence type="ECO:0000256" key="3">
    <source>
        <dbReference type="ARBA" id="ARBA00022832"/>
    </source>
</evidence>
<dbReference type="PANTHER" id="PTHR43272">
    <property type="entry name" value="LONG-CHAIN-FATTY-ACID--COA LIGASE"/>
    <property type="match status" value="1"/>
</dbReference>
<evidence type="ECO:0000256" key="5">
    <source>
        <dbReference type="ARBA" id="ARBA00024484"/>
    </source>
</evidence>
<keyword evidence="2 8" id="KW-0436">Ligase</keyword>
<dbReference type="Pfam" id="PF00501">
    <property type="entry name" value="AMP-binding"/>
    <property type="match status" value="1"/>
</dbReference>
<evidence type="ECO:0000256" key="6">
    <source>
        <dbReference type="ARBA" id="ARBA00032875"/>
    </source>
</evidence>
<dbReference type="Gene3D" id="3.40.50.12780">
    <property type="entry name" value="N-terminal domain of ligase-like"/>
    <property type="match status" value="1"/>
</dbReference>
<keyword evidence="4" id="KW-0443">Lipid metabolism</keyword>
<dbReference type="SUPFAM" id="SSF56801">
    <property type="entry name" value="Acetyl-CoA synthetase-like"/>
    <property type="match status" value="1"/>
</dbReference>
<dbReference type="AlphaFoldDB" id="A0A6G4XBA5"/>
<dbReference type="Gene3D" id="3.30.300.30">
    <property type="match status" value="1"/>
</dbReference>
<evidence type="ECO:0000313" key="8">
    <source>
        <dbReference type="EMBL" id="NGO74836.1"/>
    </source>
</evidence>
<reference evidence="8 9" key="1">
    <citation type="submission" date="2020-02" db="EMBL/GenBank/DDBJ databases">
        <title>Whole-genome analyses of novel actinobacteria.</title>
        <authorList>
            <person name="Sahin N."/>
            <person name="Tokatli A."/>
        </authorList>
    </citation>
    <scope>NUCLEOTIDE SEQUENCE [LARGE SCALE GENOMIC DNA]</scope>
    <source>
        <strain evidence="8 9">YC504</strain>
    </source>
</reference>
<gene>
    <name evidence="8" type="ORF">G6045_03920</name>
</gene>
<comment type="similarity">
    <text evidence="1">Belongs to the ATP-dependent AMP-binding enzyme family.</text>
</comment>
<feature type="domain" description="AMP-dependent synthetase/ligase" evidence="7">
    <location>
        <begin position="22"/>
        <end position="427"/>
    </location>
</feature>
<organism evidence="8 9">
    <name type="scientific">Streptomyces mesophilus</name>
    <dbReference type="NCBI Taxonomy" id="1775132"/>
    <lineage>
        <taxon>Bacteria</taxon>
        <taxon>Bacillati</taxon>
        <taxon>Actinomycetota</taxon>
        <taxon>Actinomycetes</taxon>
        <taxon>Kitasatosporales</taxon>
        <taxon>Streptomycetaceae</taxon>
        <taxon>Streptomyces</taxon>
    </lineage>
</organism>
<dbReference type="PROSITE" id="PS00455">
    <property type="entry name" value="AMP_BINDING"/>
    <property type="match status" value="1"/>
</dbReference>
<evidence type="ECO:0000256" key="1">
    <source>
        <dbReference type="ARBA" id="ARBA00006432"/>
    </source>
</evidence>
<dbReference type="GO" id="GO:0004467">
    <property type="term" value="F:long-chain fatty acid-CoA ligase activity"/>
    <property type="evidence" value="ECO:0007669"/>
    <property type="project" value="UniProtKB-EC"/>
</dbReference>
<name>A0A6G4XBA5_9ACTN</name>
<proteinExistence type="inferred from homology"/>
<comment type="caution">
    <text evidence="8">The sequence shown here is derived from an EMBL/GenBank/DDBJ whole genome shotgun (WGS) entry which is preliminary data.</text>
</comment>
<dbReference type="InterPro" id="IPR042099">
    <property type="entry name" value="ANL_N_sf"/>
</dbReference>
<dbReference type="InterPro" id="IPR020845">
    <property type="entry name" value="AMP-binding_CS"/>
</dbReference>
<dbReference type="PANTHER" id="PTHR43272:SF32">
    <property type="entry name" value="AMP-DEPENDENT SYNTHETASE_LIGASE DOMAIN-CONTAINING PROTEIN"/>
    <property type="match status" value="1"/>
</dbReference>
<dbReference type="RefSeq" id="WP_165330359.1">
    <property type="nucleotide sequence ID" value="NZ_JAAKZW010000006.1"/>
</dbReference>
<keyword evidence="3" id="KW-0276">Fatty acid metabolism</keyword>
<evidence type="ECO:0000259" key="7">
    <source>
        <dbReference type="Pfam" id="PF00501"/>
    </source>
</evidence>
<evidence type="ECO:0000313" key="9">
    <source>
        <dbReference type="Proteomes" id="UP000481109"/>
    </source>
</evidence>
<dbReference type="Proteomes" id="UP000481109">
    <property type="component" value="Unassembled WGS sequence"/>
</dbReference>
<evidence type="ECO:0000256" key="4">
    <source>
        <dbReference type="ARBA" id="ARBA00023098"/>
    </source>
</evidence>
<keyword evidence="9" id="KW-1185">Reference proteome</keyword>
<sequence length="595" mass="65400">MSTILRLPGAPEELTLPALLLRNVEDHGDRPALSWREGEGWSTLTWSEVRRRVTELSAGYAELGVVRGDHVLMMMGNRPEHWLSDLALTHLGAVPVSVYGTAAPGQIAHIARHSRARLAVIEGEREVGRWAPLLDETELERLVVVEPDAAAGHTPYSEVLAAGHNGDAFEKAWREIRPADPLTVVYTSGTTGDPKGVRITHRNVIRNALALDAVVELPDHAEHISYLPFAHIAERMLGIYLPVFRAAHVHLCPDPAQLAATVRELRPVQFFGVPRVWEKLAAAVRAMLAQAPEERRRAIEKACDTARAHLAHREKGEPVPGPLDAAYRHVKKHVLDPILTSAGFDRLLWTASASAPMPPDVMRFWAGFGLTIMDAWGLTETVGVATTNSPAAFRTGSVGRPLEGVEVRIAEDGEIFVRGGTVFDGYLRADGSVEDACDADGWFATGDIGRIDEGGYLWLTDRKKEMIITSTGKNVSPALVENTLKEHPLIGQALAYGDGRSYLVALLVLDPETFPVWAQAQGIPADPRDPAVRKEIEQAVAAANERLNSTEQIKRFTILGEEWGPETGELTPSLKLRRRVITERYRTDIDRLYSP</sequence>
<dbReference type="CDD" id="cd05907">
    <property type="entry name" value="VL_LC_FACS_like"/>
    <property type="match status" value="1"/>
</dbReference>
<dbReference type="GO" id="GO:0016020">
    <property type="term" value="C:membrane"/>
    <property type="evidence" value="ECO:0007669"/>
    <property type="project" value="TreeGrafter"/>
</dbReference>
<dbReference type="Pfam" id="PF23562">
    <property type="entry name" value="AMP-binding_C_3"/>
    <property type="match status" value="1"/>
</dbReference>
<dbReference type="InterPro" id="IPR045851">
    <property type="entry name" value="AMP-bd_C_sf"/>
</dbReference>
<dbReference type="InterPro" id="IPR000873">
    <property type="entry name" value="AMP-dep_synth/lig_dom"/>
</dbReference>
<evidence type="ECO:0000256" key="2">
    <source>
        <dbReference type="ARBA" id="ARBA00022598"/>
    </source>
</evidence>
<comment type="catalytic activity">
    <reaction evidence="5">
        <text>a long-chain fatty acid + ATP + CoA = a long-chain fatty acyl-CoA + AMP + diphosphate</text>
        <dbReference type="Rhea" id="RHEA:15421"/>
        <dbReference type="ChEBI" id="CHEBI:30616"/>
        <dbReference type="ChEBI" id="CHEBI:33019"/>
        <dbReference type="ChEBI" id="CHEBI:57287"/>
        <dbReference type="ChEBI" id="CHEBI:57560"/>
        <dbReference type="ChEBI" id="CHEBI:83139"/>
        <dbReference type="ChEBI" id="CHEBI:456215"/>
        <dbReference type="EC" id="6.2.1.3"/>
    </reaction>
    <physiologicalReaction direction="left-to-right" evidence="5">
        <dbReference type="Rhea" id="RHEA:15422"/>
    </physiologicalReaction>
</comment>
<accession>A0A6G4XBA5</accession>